<evidence type="ECO:0000256" key="19">
    <source>
        <dbReference type="PROSITE-ProRule" id="PRU10141"/>
    </source>
</evidence>
<dbReference type="InterPro" id="IPR016201">
    <property type="entry name" value="PSI"/>
</dbReference>
<dbReference type="GO" id="GO:0002116">
    <property type="term" value="C:semaphorin receptor complex"/>
    <property type="evidence" value="ECO:0007669"/>
    <property type="project" value="TreeGrafter"/>
</dbReference>
<dbReference type="InterPro" id="IPR008266">
    <property type="entry name" value="Tyr_kinase_AS"/>
</dbReference>
<dbReference type="EC" id="2.7.10.1" evidence="3"/>
<dbReference type="PANTHER" id="PTHR22625:SF70">
    <property type="entry name" value="PLEXIN A, ISOFORM A"/>
    <property type="match status" value="1"/>
</dbReference>
<dbReference type="SUPFAM" id="SSF81296">
    <property type="entry name" value="E set domains"/>
    <property type="match status" value="3"/>
</dbReference>
<dbReference type="PROSITE" id="PS51004">
    <property type="entry name" value="SEMA"/>
    <property type="match status" value="1"/>
</dbReference>
<dbReference type="GO" id="GO:0030334">
    <property type="term" value="P:regulation of cell migration"/>
    <property type="evidence" value="ECO:0007669"/>
    <property type="project" value="TreeGrafter"/>
</dbReference>
<dbReference type="SMART" id="SM00423">
    <property type="entry name" value="PSI"/>
    <property type="match status" value="1"/>
</dbReference>
<dbReference type="Gene3D" id="3.30.200.20">
    <property type="entry name" value="Phosphorylase Kinase, domain 1"/>
    <property type="match status" value="1"/>
</dbReference>
<dbReference type="InterPro" id="IPR014756">
    <property type="entry name" value="Ig_E-set"/>
</dbReference>
<dbReference type="InterPro" id="IPR002165">
    <property type="entry name" value="Plexin_repeat"/>
</dbReference>
<dbReference type="Gene3D" id="2.130.10.10">
    <property type="entry name" value="YVTN repeat-like/Quinoprotein amine dehydrogenase"/>
    <property type="match status" value="1"/>
</dbReference>
<evidence type="ECO:0000313" key="24">
    <source>
        <dbReference type="EnsemblMetazoa" id="G29387.1:cds"/>
    </source>
</evidence>
<dbReference type="Gene3D" id="2.60.40.10">
    <property type="entry name" value="Immunoglobulins"/>
    <property type="match status" value="3"/>
</dbReference>
<feature type="compositionally biased region" description="Basic and acidic residues" evidence="20">
    <location>
        <begin position="1052"/>
        <end position="1063"/>
    </location>
</feature>
<evidence type="ECO:0000256" key="3">
    <source>
        <dbReference type="ARBA" id="ARBA00011902"/>
    </source>
</evidence>
<dbReference type="CDD" id="cd00603">
    <property type="entry name" value="IPT_PCSR"/>
    <property type="match status" value="2"/>
</dbReference>
<keyword evidence="12" id="KW-0675">Receptor</keyword>
<feature type="transmembrane region" description="Helical" evidence="21">
    <location>
        <begin position="1160"/>
        <end position="1181"/>
    </location>
</feature>
<evidence type="ECO:0000256" key="21">
    <source>
        <dbReference type="SAM" id="Phobius"/>
    </source>
</evidence>
<evidence type="ECO:0000256" key="6">
    <source>
        <dbReference type="ARBA" id="ARBA00022729"/>
    </source>
</evidence>
<dbReference type="GO" id="GO:0005886">
    <property type="term" value="C:plasma membrane"/>
    <property type="evidence" value="ECO:0007669"/>
    <property type="project" value="TreeGrafter"/>
</dbReference>
<evidence type="ECO:0000256" key="13">
    <source>
        <dbReference type="ARBA" id="ARBA00023180"/>
    </source>
</evidence>
<evidence type="ECO:0000256" key="17">
    <source>
        <dbReference type="ARBA" id="ARBA00033136"/>
    </source>
</evidence>
<evidence type="ECO:0000256" key="16">
    <source>
        <dbReference type="ARBA" id="ARBA00033117"/>
    </source>
</evidence>
<dbReference type="FunFam" id="1.10.510.10:FF:000743">
    <property type="entry name" value="Predicted protein"/>
    <property type="match status" value="1"/>
</dbReference>
<dbReference type="SUPFAM" id="SSF56112">
    <property type="entry name" value="Protein kinase-like (PK-like)"/>
    <property type="match status" value="1"/>
</dbReference>
<evidence type="ECO:0000256" key="7">
    <source>
        <dbReference type="ARBA" id="ARBA00022737"/>
    </source>
</evidence>
<reference evidence="24" key="1">
    <citation type="submission" date="2022-08" db="UniProtKB">
        <authorList>
            <consortium name="EnsemblMetazoa"/>
        </authorList>
    </citation>
    <scope>IDENTIFICATION</scope>
    <source>
        <strain evidence="24">05x7-T-G4-1.051#20</strain>
    </source>
</reference>
<dbReference type="Pfam" id="PF01833">
    <property type="entry name" value="TIG"/>
    <property type="match status" value="3"/>
</dbReference>
<evidence type="ECO:0000256" key="2">
    <source>
        <dbReference type="ARBA" id="ARBA00010297"/>
    </source>
</evidence>
<dbReference type="SUPFAM" id="SSF103575">
    <property type="entry name" value="Plexin repeat"/>
    <property type="match status" value="1"/>
</dbReference>
<evidence type="ECO:0000256" key="12">
    <source>
        <dbReference type="ARBA" id="ARBA00023170"/>
    </source>
</evidence>
<dbReference type="InterPro" id="IPR000719">
    <property type="entry name" value="Prot_kinase_dom"/>
</dbReference>
<evidence type="ECO:0000256" key="5">
    <source>
        <dbReference type="ARBA" id="ARBA00022692"/>
    </source>
</evidence>
<dbReference type="InterPro" id="IPR017441">
    <property type="entry name" value="Protein_kinase_ATP_BS"/>
</dbReference>
<dbReference type="InterPro" id="IPR013783">
    <property type="entry name" value="Ig-like_fold"/>
</dbReference>
<sequence>MQCVANFLDQQPNRNFSRTISEIWTESDHMLLLSKSAGIMIEPMFLLQTVISSVFAAKISSYHVDHGLVYEIMVHPDNGDVFLGAKNGLIHLNSELRLQGHVSMGPYSDSPQCSPDPTTICKEGRVPTDNQVCILEYDRKSGSMLVCGSVHQGKCEFRSTTDISQVIELKNDKINFVGSINKRHVFAFFGGRAVSEGFNLLYVAMGDDGRPSTFRPAAISTRKFHIKDKSFQYLTNNIMYKTYVDVHPGLVGSFKAYYIHGFEYENHTYFISVQMDDALATAPKFLTKIVRICQDDQTYASYTELPIQCMSNSVVYNIAIGAYYHSVPARDTSTGLAVTFGRTEQGSEADPSLGSVLCFYDVIDIVKKFEDVQDKCFLEGIGSEVTWLVGKSLKEVRNCETDTNYTPHSFCGLMSNIGIQESAISQNGDQFKLSKTAVHTTSDALLTSVALTNQNRDRVAILGSNTGHVSKIWFESETRVHYLTSWNVTDKPLSTQTEVGHDNRHVFLIADQTLYRFPLYTCDGYSSCEACVMSRDPAGCGWCGDHCSLYTECLNPPTPGYGQRVQWQNDTCPPVISQMSPMVGPTKGQTKLTLKGINFGSARAMVKVSINGSECNIESRDKDVLQCRTPASKTSGLAPVLLEVEDRYTAEYKISGTSAGYQFHYQVPTVEGIFPPLGPVSGGTELLIKGKNLDIGSNLAVFVGATECSVQRKNSTAILCLTGKMATSETRYETSDLKATYPSLDTAAYVRVQIDSSNTSSSQMFAYVNDSTITSIQPKTSIVSGGLEILVKGTNLNVVQQPQIAATVKGKNSQFQTCTSSADGTMMTCSTPSIKNLLSGPVDPNLPEIASVWFKMDDIRELRELDKFHYALSRFTYYPDPTFEEFDSVRLFDISEDVLILKGEHIDKGIAPKDAIVTIGKSMCKVYLLKSKMLYCKPQNKPTETDEKIDYTVQVKVGQNLQFSVGRLQYVGGPSSGPPTLIIVISIVLVIVIILIIVLIIVMKKKKLGVFRKKGYAAGYANGQGQVRFSGLNPDGTTFDFESRENRANYYQERHASESREDGAAGLSETDGPTVVLDESTLLVLRDKKLLIEHDWLTMGEILGRGHFGCVYKGYITYPESKTELMVAVKTLHQNSPREIDISQFIDEAMRMKDFHHPNVLTLIGICFNYDAMPLVILPYMEHGDLLTYIRNEHENPTIKDLILFAVDIAKGMEYLSLLKVVHRDLACRNCMLNENYRAIVADFGLSRDIYERDYYSSDNKKSKLPVKWMAPESLEKGTYSSKSDVWSFGVVLWELMTRGVNPYPEVDNWDVLRYIKKNRRMPQPPFCPDPLYKVMRNCWEFNPTDRPQFSDLVKTIMEMLSVLEHKMKQGQHRSNIQSTYVNVDKCTDYHYGNLEDDDEKAPLASPLQTDL</sequence>
<comment type="caution">
    <text evidence="18">Lacks conserved residue(s) required for the propagation of feature annotation.</text>
</comment>
<dbReference type="Pfam" id="PF01437">
    <property type="entry name" value="PSI"/>
    <property type="match status" value="1"/>
</dbReference>
<dbReference type="InterPro" id="IPR015943">
    <property type="entry name" value="WD40/YVTN_repeat-like_dom_sf"/>
</dbReference>
<dbReference type="SMART" id="SM00219">
    <property type="entry name" value="TyrKc"/>
    <property type="match status" value="1"/>
</dbReference>
<keyword evidence="19" id="KW-0067">ATP-binding</keyword>
<keyword evidence="13" id="KW-0325">Glycoprotein</keyword>
<dbReference type="InterPro" id="IPR031148">
    <property type="entry name" value="Plexin"/>
</dbReference>
<dbReference type="Gene3D" id="1.10.510.10">
    <property type="entry name" value="Transferase(Phosphotransferase) domain 1"/>
    <property type="match status" value="1"/>
</dbReference>
<keyword evidence="5 21" id="KW-0812">Transmembrane</keyword>
<dbReference type="InterPro" id="IPR002909">
    <property type="entry name" value="IPT_dom"/>
</dbReference>
<dbReference type="PROSITE" id="PS50011">
    <property type="entry name" value="PROTEIN_KINASE_DOM"/>
    <property type="match status" value="1"/>
</dbReference>
<dbReference type="Proteomes" id="UP000005408">
    <property type="component" value="Unassembled WGS sequence"/>
</dbReference>
<keyword evidence="25" id="KW-1185">Reference proteome</keyword>
<accession>A0A8W8LRF4</accession>
<feature type="binding site" evidence="19">
    <location>
        <position position="1130"/>
    </location>
    <ligand>
        <name>ATP</name>
        <dbReference type="ChEBI" id="CHEBI:30616"/>
    </ligand>
</feature>
<proteinExistence type="inferred from homology"/>
<dbReference type="InterPro" id="IPR020635">
    <property type="entry name" value="Tyr_kinase_cat_dom"/>
</dbReference>
<dbReference type="Gene3D" id="3.30.1680.10">
    <property type="entry name" value="ligand-binding face of the semaphorins, domain 2"/>
    <property type="match status" value="1"/>
</dbReference>
<dbReference type="PROSITE" id="PS00107">
    <property type="entry name" value="PROTEIN_KINASE_ATP"/>
    <property type="match status" value="1"/>
</dbReference>
<comment type="subcellular location">
    <subcellularLocation>
        <location evidence="1">Membrane</location>
        <topology evidence="1">Single-pass membrane protein</topology>
    </subcellularLocation>
</comment>
<evidence type="ECO:0000256" key="1">
    <source>
        <dbReference type="ARBA" id="ARBA00004167"/>
    </source>
</evidence>
<feature type="domain" description="Sema" evidence="23">
    <location>
        <begin position="43"/>
        <end position="519"/>
    </location>
</feature>
<evidence type="ECO:0000256" key="20">
    <source>
        <dbReference type="SAM" id="MobiDB-lite"/>
    </source>
</evidence>
<comment type="similarity">
    <text evidence="2">Belongs to the plexin family.</text>
</comment>
<dbReference type="InterPro" id="IPR011009">
    <property type="entry name" value="Kinase-like_dom_sf"/>
</dbReference>
<dbReference type="InterPro" id="IPR036352">
    <property type="entry name" value="Semap_dom_sf"/>
</dbReference>
<feature type="domain" description="Protein kinase" evidence="22">
    <location>
        <begin position="1097"/>
        <end position="1361"/>
    </location>
</feature>
<keyword evidence="7" id="KW-0677">Repeat</keyword>
<dbReference type="Pfam" id="PF07714">
    <property type="entry name" value="PK_Tyr_Ser-Thr"/>
    <property type="match status" value="1"/>
</dbReference>
<feature type="transmembrane region" description="Helical" evidence="21">
    <location>
        <begin position="981"/>
        <end position="1003"/>
    </location>
</feature>
<dbReference type="GO" id="GO:0017154">
    <property type="term" value="F:semaphorin receptor activity"/>
    <property type="evidence" value="ECO:0007669"/>
    <property type="project" value="InterPro"/>
</dbReference>
<keyword evidence="8" id="KW-0832">Ubl conjugation</keyword>
<dbReference type="SUPFAM" id="SSF101912">
    <property type="entry name" value="Sema domain"/>
    <property type="match status" value="1"/>
</dbReference>
<evidence type="ECO:0000256" key="9">
    <source>
        <dbReference type="ARBA" id="ARBA00022989"/>
    </source>
</evidence>
<evidence type="ECO:0000256" key="14">
    <source>
        <dbReference type="ARBA" id="ARBA00030820"/>
    </source>
</evidence>
<evidence type="ECO:0000259" key="22">
    <source>
        <dbReference type="PROSITE" id="PS50011"/>
    </source>
</evidence>
<dbReference type="PANTHER" id="PTHR22625">
    <property type="entry name" value="PLEXIN"/>
    <property type="match status" value="1"/>
</dbReference>
<dbReference type="PROSITE" id="PS00109">
    <property type="entry name" value="PROTEIN_KINASE_TYR"/>
    <property type="match status" value="1"/>
</dbReference>
<evidence type="ECO:0000256" key="11">
    <source>
        <dbReference type="ARBA" id="ARBA00023157"/>
    </source>
</evidence>
<dbReference type="EnsemblMetazoa" id="G29387.1">
    <property type="protein sequence ID" value="G29387.1:cds"/>
    <property type="gene ID" value="G29387"/>
</dbReference>
<dbReference type="SMART" id="SM00429">
    <property type="entry name" value="IPT"/>
    <property type="match status" value="4"/>
</dbReference>
<evidence type="ECO:0000256" key="15">
    <source>
        <dbReference type="ARBA" id="ARBA00033031"/>
    </source>
</evidence>
<organism evidence="24 25">
    <name type="scientific">Magallana gigas</name>
    <name type="common">Pacific oyster</name>
    <name type="synonym">Crassostrea gigas</name>
    <dbReference type="NCBI Taxonomy" id="29159"/>
    <lineage>
        <taxon>Eukaryota</taxon>
        <taxon>Metazoa</taxon>
        <taxon>Spiralia</taxon>
        <taxon>Lophotrochozoa</taxon>
        <taxon>Mollusca</taxon>
        <taxon>Bivalvia</taxon>
        <taxon>Autobranchia</taxon>
        <taxon>Pteriomorphia</taxon>
        <taxon>Ostreida</taxon>
        <taxon>Ostreoidea</taxon>
        <taxon>Ostreidae</taxon>
        <taxon>Magallana</taxon>
    </lineage>
</organism>
<keyword evidence="6" id="KW-0732">Signal</keyword>
<dbReference type="InterPro" id="IPR001627">
    <property type="entry name" value="Semap_dom"/>
</dbReference>
<evidence type="ECO:0000256" key="8">
    <source>
        <dbReference type="ARBA" id="ARBA00022843"/>
    </source>
</evidence>
<dbReference type="PRINTS" id="PR00109">
    <property type="entry name" value="TYRKINASE"/>
</dbReference>
<keyword evidence="10 21" id="KW-0472">Membrane</keyword>
<keyword evidence="11" id="KW-1015">Disulfide bond</keyword>
<dbReference type="GO" id="GO:0004714">
    <property type="term" value="F:transmembrane receptor protein tyrosine kinase activity"/>
    <property type="evidence" value="ECO:0007669"/>
    <property type="project" value="UniProtKB-EC"/>
</dbReference>
<keyword evidence="19" id="KW-0547">Nucleotide-binding</keyword>
<name>A0A8W8LRF4_MAGGI</name>
<protein>
    <recommendedName>
        <fullName evidence="4">Hepatocyte growth factor receptor</fullName>
        <ecNumber evidence="3">2.7.10.1</ecNumber>
    </recommendedName>
    <alternativeName>
        <fullName evidence="17">HGF/SF receptor</fullName>
    </alternativeName>
    <alternativeName>
        <fullName evidence="16">Proto-oncogene c-Met</fullName>
    </alternativeName>
    <alternativeName>
        <fullName evidence="14">Scatter factor receptor</fullName>
    </alternativeName>
    <alternativeName>
        <fullName evidence="15">Tyrosine-protein kinase Met</fullName>
    </alternativeName>
</protein>
<evidence type="ECO:0000256" key="18">
    <source>
        <dbReference type="PROSITE-ProRule" id="PRU00352"/>
    </source>
</evidence>
<feature type="region of interest" description="Disordered" evidence="20">
    <location>
        <begin position="1052"/>
        <end position="1071"/>
    </location>
</feature>
<dbReference type="SMART" id="SM00630">
    <property type="entry name" value="Sema"/>
    <property type="match status" value="1"/>
</dbReference>
<evidence type="ECO:0000256" key="10">
    <source>
        <dbReference type="ARBA" id="ARBA00023136"/>
    </source>
</evidence>
<evidence type="ECO:0000259" key="23">
    <source>
        <dbReference type="PROSITE" id="PS51004"/>
    </source>
</evidence>
<dbReference type="InterPro" id="IPR001245">
    <property type="entry name" value="Ser-Thr/Tyr_kinase_cat_dom"/>
</dbReference>
<keyword evidence="9 21" id="KW-1133">Transmembrane helix</keyword>
<evidence type="ECO:0000313" key="25">
    <source>
        <dbReference type="Proteomes" id="UP000005408"/>
    </source>
</evidence>
<dbReference type="GO" id="GO:0005524">
    <property type="term" value="F:ATP binding"/>
    <property type="evidence" value="ECO:0007669"/>
    <property type="project" value="UniProtKB-UniRule"/>
</dbReference>
<dbReference type="Pfam" id="PF01403">
    <property type="entry name" value="Sema"/>
    <property type="match status" value="1"/>
</dbReference>
<evidence type="ECO:0000256" key="4">
    <source>
        <dbReference type="ARBA" id="ARBA00019839"/>
    </source>
</evidence>